<dbReference type="PANTHER" id="PTHR42834:SF1">
    <property type="entry name" value="ENDONUCLEASE_EXONUCLEASE_PHOSPHATASE FAMILY PROTEIN (AFU_ORTHOLOGUE AFUA_3G09210)"/>
    <property type="match status" value="1"/>
</dbReference>
<dbReference type="SUPFAM" id="SSF56219">
    <property type="entry name" value="DNase I-like"/>
    <property type="match status" value="1"/>
</dbReference>
<evidence type="ECO:0000313" key="4">
    <source>
        <dbReference type="EMBL" id="NYI04750.1"/>
    </source>
</evidence>
<name>A0A852ZTZ0_9ACTN</name>
<evidence type="ECO:0000256" key="1">
    <source>
        <dbReference type="SAM" id="MobiDB-lite"/>
    </source>
</evidence>
<dbReference type="InterPro" id="IPR036691">
    <property type="entry name" value="Endo/exonu/phosph_ase_sf"/>
</dbReference>
<dbReference type="Proteomes" id="UP000567795">
    <property type="component" value="Unassembled WGS sequence"/>
</dbReference>
<reference evidence="4 5" key="1">
    <citation type="submission" date="2020-07" db="EMBL/GenBank/DDBJ databases">
        <title>Sequencing the genomes of 1000 actinobacteria strains.</title>
        <authorList>
            <person name="Klenk H.-P."/>
        </authorList>
    </citation>
    <scope>NUCLEOTIDE SEQUENCE [LARGE SCALE GENOMIC DNA]</scope>
    <source>
        <strain evidence="4 5">DSM 42178</strain>
    </source>
</reference>
<feature type="chain" id="PRO_5032529367" description="LTD domain-containing protein" evidence="2">
    <location>
        <begin position="37"/>
        <end position="792"/>
    </location>
</feature>
<keyword evidence="5" id="KW-1185">Reference proteome</keyword>
<proteinExistence type="predicted"/>
<dbReference type="InterPro" id="IPR005135">
    <property type="entry name" value="Endo/exonuclease/phosphatase"/>
</dbReference>
<dbReference type="AlphaFoldDB" id="A0A852ZTZ0"/>
<dbReference type="CDD" id="cd04486">
    <property type="entry name" value="YhcR_OBF_like"/>
    <property type="match status" value="1"/>
</dbReference>
<sequence length="792" mass="80475">MIRSSGAHGRRAASALLGAAIAAGALVALPLPTATAVSPDVVVSQVYGGGGNTGATYRADYIELYNRGTTTVSLSGWSVQYASATGSSWQKTDLSGSLAPGRYLLVGQASGGSTGQALPTPDLTGTINLSATTGKVALRTSTTPLTCSTGCATASGVRDFVGYGSTASSYEGTGAAPAPSNTTAVLRAAGGATDTDGNSADFAVAAPQPRNSSSSGGGGGTGTRIRDIQGAAHRSPRTGQQVSAVPGVVTAVGTTGFWMQDPAPDANPATSEGIYVYTSTAPGRRVGDSVTVTGTVGEFRPGGTGGTDNLTTTQLTSPQVTVVATGAAPPAATVVGSGGRIPPTAVIDNDATGDVETSGTFDATTDGIDFWESMEGMRVQLNGPAVVGPRNDFGEIPVVSTGSTVRTNRGGIAVQSADFNPERVLVDDVLATTPAADVGDTLSGAVVGVLDYSFGNFKLLPGTAPTVLDGGLTPETTAAASSGQLAAATFNVENLDPADPQSRFDALADTIVGNLRSPDLIALEEVQDNDGPTNSTVVAADQTLNKLTAAISAAGGPAYSWRQINPVDDADGGEPGGNIRLAFLYRTDRGLAFVDRPGGTATTATTVNNVGGRPQLSHSPGRVAPTNAAFAGSRKPLAGEFTWNGRTLFVVANHFNSKGGDDPLFGRVQPPVRSSETQRHQQATAVRGFVDSVRAIDPGAGVIVLGDLNDFEFSRTTDILTAGGALVDLPATLPAAERYTYVYEGNSQVLDHILLSPSLAATAYSYDVVHVNSEFTTQVSDHDPQVVRIPLP</sequence>
<gene>
    <name evidence="4" type="ORF">FHU37_001693</name>
</gene>
<dbReference type="PANTHER" id="PTHR42834">
    <property type="entry name" value="ENDONUCLEASE/EXONUCLEASE/PHOSPHATASE FAMILY PROTEIN (AFU_ORTHOLOGUE AFUA_3G09210)"/>
    <property type="match status" value="1"/>
</dbReference>
<dbReference type="Pfam" id="PF03372">
    <property type="entry name" value="Exo_endo_phos"/>
    <property type="match status" value="1"/>
</dbReference>
<dbReference type="Gene3D" id="3.60.10.10">
    <property type="entry name" value="Endonuclease/exonuclease/phosphatase"/>
    <property type="match status" value="1"/>
</dbReference>
<feature type="domain" description="LTD" evidence="3">
    <location>
        <begin position="30"/>
        <end position="165"/>
    </location>
</feature>
<dbReference type="InterPro" id="IPR006311">
    <property type="entry name" value="TAT_signal"/>
</dbReference>
<protein>
    <recommendedName>
        <fullName evidence="3">LTD domain-containing protein</fullName>
    </recommendedName>
</protein>
<keyword evidence="2" id="KW-0732">Signal</keyword>
<dbReference type="InterPro" id="IPR001322">
    <property type="entry name" value="Lamin_tail_dom"/>
</dbReference>
<evidence type="ECO:0000256" key="2">
    <source>
        <dbReference type="SAM" id="SignalP"/>
    </source>
</evidence>
<dbReference type="PROSITE" id="PS51841">
    <property type="entry name" value="LTD"/>
    <property type="match status" value="1"/>
</dbReference>
<feature type="signal peptide" evidence="2">
    <location>
        <begin position="1"/>
        <end position="36"/>
    </location>
</feature>
<dbReference type="EMBL" id="JACBZD010000001">
    <property type="protein sequence ID" value="NYI04750.1"/>
    <property type="molecule type" value="Genomic_DNA"/>
</dbReference>
<evidence type="ECO:0000313" key="5">
    <source>
        <dbReference type="Proteomes" id="UP000567795"/>
    </source>
</evidence>
<evidence type="ECO:0000259" key="3">
    <source>
        <dbReference type="PROSITE" id="PS51841"/>
    </source>
</evidence>
<dbReference type="SUPFAM" id="SSF74853">
    <property type="entry name" value="Lamin A/C globular tail domain"/>
    <property type="match status" value="1"/>
</dbReference>
<dbReference type="GO" id="GO:0003824">
    <property type="term" value="F:catalytic activity"/>
    <property type="evidence" value="ECO:0007669"/>
    <property type="project" value="InterPro"/>
</dbReference>
<dbReference type="CDD" id="cd10283">
    <property type="entry name" value="MnuA_DNase1-like"/>
    <property type="match status" value="1"/>
</dbReference>
<organism evidence="4 5">
    <name type="scientific">Allostreptomyces psammosilenae</name>
    <dbReference type="NCBI Taxonomy" id="1892865"/>
    <lineage>
        <taxon>Bacteria</taxon>
        <taxon>Bacillati</taxon>
        <taxon>Actinomycetota</taxon>
        <taxon>Actinomycetes</taxon>
        <taxon>Kitasatosporales</taxon>
        <taxon>Streptomycetaceae</taxon>
        <taxon>Allostreptomyces</taxon>
    </lineage>
</organism>
<dbReference type="Pfam" id="PF00932">
    <property type="entry name" value="LTD"/>
    <property type="match status" value="1"/>
</dbReference>
<accession>A0A852ZTZ0</accession>
<dbReference type="RefSeq" id="WP_179813603.1">
    <property type="nucleotide sequence ID" value="NZ_JACBZD010000001.1"/>
</dbReference>
<dbReference type="InterPro" id="IPR036415">
    <property type="entry name" value="Lamin_tail_dom_sf"/>
</dbReference>
<dbReference type="PROSITE" id="PS51318">
    <property type="entry name" value="TAT"/>
    <property type="match status" value="1"/>
</dbReference>
<feature type="region of interest" description="Disordered" evidence="1">
    <location>
        <begin position="190"/>
        <end position="225"/>
    </location>
</feature>
<comment type="caution">
    <text evidence="4">The sequence shown here is derived from an EMBL/GenBank/DDBJ whole genome shotgun (WGS) entry which is preliminary data.</text>
</comment>